<dbReference type="AlphaFoldDB" id="A0AAI9IF71"/>
<evidence type="ECO:0000259" key="2">
    <source>
        <dbReference type="Pfam" id="PF01425"/>
    </source>
</evidence>
<proteinExistence type="inferred from homology"/>
<accession>A0AAI9IF71</accession>
<protein>
    <submittedName>
        <fullName evidence="3">Amidase</fullName>
    </submittedName>
</protein>
<dbReference type="GO" id="GO:0003824">
    <property type="term" value="F:catalytic activity"/>
    <property type="evidence" value="ECO:0007669"/>
    <property type="project" value="InterPro"/>
</dbReference>
<dbReference type="InterPro" id="IPR036928">
    <property type="entry name" value="AS_sf"/>
</dbReference>
<dbReference type="Gene3D" id="3.90.1300.10">
    <property type="entry name" value="Amidase signature (AS) domain"/>
    <property type="match status" value="1"/>
</dbReference>
<dbReference type="EMBL" id="AEEC02000011">
    <property type="protein sequence ID" value="EOA04909.1"/>
    <property type="molecule type" value="Genomic_DNA"/>
</dbReference>
<feature type="domain" description="Amidase" evidence="2">
    <location>
        <begin position="51"/>
        <end position="412"/>
    </location>
</feature>
<evidence type="ECO:0000256" key="1">
    <source>
        <dbReference type="ARBA" id="ARBA00009199"/>
    </source>
</evidence>
<sequence length="433" mass="45527">MTTEATQTAPASATATAFARDPSPLATAVAAADHLDERLRAFVWRPESYPATQNTSGPLAGIPVAVKDLIDTADMPTAYGSAIFAGHQPAADAWIVARLRQAGAIIFGKTVTTEFAWRDPGATVNPWHPGYTPGGSSSGSAAAVGAGIVDIALGTQTVGSVIRPAAYCGAYGYKPTFGRIPTEGTHKLAPSLDHLGFITSSLYWSAVMHAVIVRDGAIAPPVSASAFHAGVKPARVGIYRSSRWAQVQGDVQQNVDGVIRRLERQGVACVPVELPVDLVEMHALINEILAYEARAALRDDIRGKEDLAGPNIRALIEAGAAISDARYEELCARLASLRAERDRVFDGLDAVLTLPSPTTALPGLDKTGDAIFCTPATLLGLPAVTLPSGYSSDFLPFGVQLIGPGDQDLALLQHAQWISTILPTIRPAQRMGN</sequence>
<dbReference type="InterPro" id="IPR023631">
    <property type="entry name" value="Amidase_dom"/>
</dbReference>
<dbReference type="PANTHER" id="PTHR11895">
    <property type="entry name" value="TRANSAMIDASE"/>
    <property type="match status" value="1"/>
</dbReference>
<comment type="similarity">
    <text evidence="1">Belongs to the amidase family.</text>
</comment>
<dbReference type="SUPFAM" id="SSF75304">
    <property type="entry name" value="Amidase signature (AS) enzymes"/>
    <property type="match status" value="1"/>
</dbReference>
<evidence type="ECO:0000313" key="3">
    <source>
        <dbReference type="EMBL" id="EOA04909.1"/>
    </source>
</evidence>
<reference evidence="3 4" key="1">
    <citation type="journal article" date="2013" name="Front. Microbiol.">
        <title>The genome of the endophytic bacterium H. frisingense GSF30(T) identifies diverse strategies in the Herbaspirillum genus to interact with plants.</title>
        <authorList>
            <person name="Straub D."/>
            <person name="Rothballer M."/>
            <person name="Hartmann A."/>
            <person name="Ludewig U."/>
        </authorList>
    </citation>
    <scope>NUCLEOTIDE SEQUENCE [LARGE SCALE GENOMIC DNA]</scope>
    <source>
        <strain evidence="3 4">GSF30</strain>
    </source>
</reference>
<name>A0AAI9IF71_9BURK</name>
<organism evidence="3 4">
    <name type="scientific">Herbaspirillum frisingense GSF30</name>
    <dbReference type="NCBI Taxonomy" id="864073"/>
    <lineage>
        <taxon>Bacteria</taxon>
        <taxon>Pseudomonadati</taxon>
        <taxon>Pseudomonadota</taxon>
        <taxon>Betaproteobacteria</taxon>
        <taxon>Burkholderiales</taxon>
        <taxon>Oxalobacteraceae</taxon>
        <taxon>Herbaspirillum</taxon>
    </lineage>
</organism>
<evidence type="ECO:0000313" key="4">
    <source>
        <dbReference type="Proteomes" id="UP000006772"/>
    </source>
</evidence>
<gene>
    <name evidence="3" type="ORF">HFRIS_009864</name>
</gene>
<dbReference type="Pfam" id="PF01425">
    <property type="entry name" value="Amidase"/>
    <property type="match status" value="1"/>
</dbReference>
<dbReference type="PANTHER" id="PTHR11895:SF7">
    <property type="entry name" value="GLUTAMYL-TRNA(GLN) AMIDOTRANSFERASE SUBUNIT A, MITOCHONDRIAL"/>
    <property type="match status" value="1"/>
</dbReference>
<dbReference type="RefSeq" id="WP_006463159.1">
    <property type="nucleotide sequence ID" value="NZ_AEEC02000011.1"/>
</dbReference>
<comment type="caution">
    <text evidence="3">The sequence shown here is derived from an EMBL/GenBank/DDBJ whole genome shotgun (WGS) entry which is preliminary data.</text>
</comment>
<dbReference type="InterPro" id="IPR000120">
    <property type="entry name" value="Amidase"/>
</dbReference>
<dbReference type="Proteomes" id="UP000006772">
    <property type="component" value="Unassembled WGS sequence"/>
</dbReference>